<keyword evidence="4" id="KW-1185">Reference proteome</keyword>
<dbReference type="Pfam" id="PF17763">
    <property type="entry name" value="Asparaginase_C"/>
    <property type="match status" value="1"/>
</dbReference>
<dbReference type="PROSITE" id="PS51732">
    <property type="entry name" value="ASN_GLN_ASE_3"/>
    <property type="match status" value="1"/>
</dbReference>
<reference evidence="3 4" key="1">
    <citation type="journal article" date="2015" name="Genome Announc.">
        <title>Complete Genome Sequence of Steroid-Transforming Nocardioides simplex VKM Ac-2033D.</title>
        <authorList>
            <person name="Shtratnikova V.Y."/>
            <person name="Schelkunov M.I."/>
            <person name="Pekov Y.A."/>
            <person name="Fokina V.V."/>
            <person name="Logacheva M.D."/>
            <person name="Sokolov S.L."/>
            <person name="Bragin E.Y."/>
            <person name="Ashapkin V.V."/>
            <person name="Donova M.V."/>
        </authorList>
    </citation>
    <scope>NUCLEOTIDE SEQUENCE [LARGE SCALE GENOMIC DNA]</scope>
    <source>
        <strain evidence="3 4">VKM Ac-2033D</strain>
    </source>
</reference>
<dbReference type="EC" id="3.5.1.1" evidence="3"/>
<dbReference type="SMART" id="SM00870">
    <property type="entry name" value="Asparaginase"/>
    <property type="match status" value="1"/>
</dbReference>
<protein>
    <submittedName>
        <fullName evidence="3">L-asparaginase</fullName>
        <ecNumber evidence="3">3.5.1.1</ecNumber>
    </submittedName>
</protein>
<evidence type="ECO:0000313" key="4">
    <source>
        <dbReference type="Proteomes" id="UP000030300"/>
    </source>
</evidence>
<organism evidence="3 4">
    <name type="scientific">Nocardioides simplex</name>
    <name type="common">Arthrobacter simplex</name>
    <dbReference type="NCBI Taxonomy" id="2045"/>
    <lineage>
        <taxon>Bacteria</taxon>
        <taxon>Bacillati</taxon>
        <taxon>Actinomycetota</taxon>
        <taxon>Actinomycetes</taxon>
        <taxon>Propionibacteriales</taxon>
        <taxon>Nocardioidaceae</taxon>
        <taxon>Pimelobacter</taxon>
    </lineage>
</organism>
<dbReference type="GO" id="GO:0004067">
    <property type="term" value="F:asparaginase activity"/>
    <property type="evidence" value="ECO:0007669"/>
    <property type="project" value="UniProtKB-UniRule"/>
</dbReference>
<dbReference type="InterPro" id="IPR040919">
    <property type="entry name" value="Asparaginase_C"/>
</dbReference>
<dbReference type="PIRSF" id="PIRSF001220">
    <property type="entry name" value="L-ASNase_gatD"/>
    <property type="match status" value="1"/>
</dbReference>
<dbReference type="HOGENOM" id="CLU_019134_1_2_11"/>
<dbReference type="RefSeq" id="WP_052138139.1">
    <property type="nucleotide sequence ID" value="NZ_BJMC01000006.1"/>
</dbReference>
<dbReference type="PIRSF" id="PIRSF500176">
    <property type="entry name" value="L_ASNase"/>
    <property type="match status" value="1"/>
</dbReference>
<dbReference type="GeneID" id="96607801"/>
<dbReference type="EMBL" id="CP009896">
    <property type="protein sequence ID" value="AJR18040.1"/>
    <property type="molecule type" value="Genomic_DNA"/>
</dbReference>
<dbReference type="InterPro" id="IPR006034">
    <property type="entry name" value="Asparaginase/glutaminase-like"/>
</dbReference>
<dbReference type="PANTHER" id="PTHR11707">
    <property type="entry name" value="L-ASPARAGINASE"/>
    <property type="match status" value="1"/>
</dbReference>
<dbReference type="Gene3D" id="3.40.50.40">
    <property type="match status" value="1"/>
</dbReference>
<dbReference type="OrthoDB" id="9788068at2"/>
<dbReference type="InterPro" id="IPR036152">
    <property type="entry name" value="Asp/glu_Ase-like_sf"/>
</dbReference>
<accession>A0A0C5X9X2</accession>
<dbReference type="PANTHER" id="PTHR11707:SF28">
    <property type="entry name" value="60 KDA LYSOPHOSPHOLIPASE"/>
    <property type="match status" value="1"/>
</dbReference>
<gene>
    <name evidence="3" type="ORF">KR76_02230</name>
</gene>
<dbReference type="Proteomes" id="UP000030300">
    <property type="component" value="Chromosome"/>
</dbReference>
<proteinExistence type="predicted"/>
<dbReference type="AlphaFoldDB" id="A0A0C5X9X2"/>
<dbReference type="KEGG" id="psim:KR76_02230"/>
<dbReference type="Gene3D" id="3.40.50.1170">
    <property type="entry name" value="L-asparaginase, N-terminal domain"/>
    <property type="match status" value="1"/>
</dbReference>
<name>A0A0C5X9X2_NOCSI</name>
<evidence type="ECO:0000259" key="1">
    <source>
        <dbReference type="Pfam" id="PF00710"/>
    </source>
</evidence>
<sequence>MSSPDDLLPVHWLSLGGTLQSRGHDPLDTDRYWQTGQSLTPDEVLAPVRSLVAPVTVEAVDARPSHDLSPDALLALVARLRELDPATTAGAVVSLGSNGLEEVAFLIWLLGARVPVALTASMRPPTAIGSDALPNLVDALTVARSPGLRDHHVVVVSDGAILHPAEAMKSHSSRVDSFRASATPLGEVHAGVPRWQRYPLPGPLRDLPLPATLAPVEIVTSYVGSDGAAIRSAADRGVRGIVSAGTGAGFPTTAERRALDDAAAAGVVVCQAQRTPYGRVAGTALPVLCARGLTPQKARLLLAVVLGGDEVGGEADLVGLQRVLDVAGG</sequence>
<dbReference type="SUPFAM" id="SSF53774">
    <property type="entry name" value="Glutaminase/Asparaginase"/>
    <property type="match status" value="1"/>
</dbReference>
<dbReference type="STRING" id="2045.KR76_02230"/>
<dbReference type="InterPro" id="IPR027473">
    <property type="entry name" value="L-asparaginase_C"/>
</dbReference>
<dbReference type="Pfam" id="PF00710">
    <property type="entry name" value="Asparaginase"/>
    <property type="match status" value="1"/>
</dbReference>
<evidence type="ECO:0000259" key="2">
    <source>
        <dbReference type="Pfam" id="PF17763"/>
    </source>
</evidence>
<feature type="domain" description="Asparaginase/glutaminase C-terminal" evidence="2">
    <location>
        <begin position="216"/>
        <end position="308"/>
    </location>
</feature>
<dbReference type="InterPro" id="IPR027474">
    <property type="entry name" value="L-asparaginase_N"/>
</dbReference>
<evidence type="ECO:0000313" key="3">
    <source>
        <dbReference type="EMBL" id="AJR18040.1"/>
    </source>
</evidence>
<feature type="domain" description="L-asparaginase N-terminal" evidence="1">
    <location>
        <begin position="11"/>
        <end position="196"/>
    </location>
</feature>
<dbReference type="PRINTS" id="PR00139">
    <property type="entry name" value="ASNGLNASE"/>
</dbReference>
<dbReference type="InterPro" id="IPR037152">
    <property type="entry name" value="L-asparaginase_N_sf"/>
</dbReference>
<keyword evidence="3" id="KW-0378">Hydrolase</keyword>